<dbReference type="EMBL" id="PYYB01000001">
    <property type="protein sequence ID" value="PTL58728.1"/>
    <property type="molecule type" value="Genomic_DNA"/>
</dbReference>
<dbReference type="AlphaFoldDB" id="A0A2T4UHM8"/>
<sequence>MARPTAHRHHPSRRLALALVASAGLAAAAPAGAQAATNPFNCDASALRGVVLGTASLEPASANRGQASCQNATGGLTGVLPAPLAASAVVARTISGGPADRPDLRTALAIGGLADVKIGALGLPLQLPVDTVLDSVQPLLVPLNGLLAPVASLLGVPNLSLDLRPALAQLLPDGGLPDSIVSADAVLAYAGARCTDGKAVPFSTSSVTGLKVLGQPVVVDSALQDTLNLIDTASIDPSRLDPLALLPTATLDTLTGTPLVSGLVNTALRPLIQSLLDALPNIEVPATVANVKITAGGRSAEDGVLTQQALRVQISVLNQAIADVTIGEARVNTAGADCTPPAPAVTPPTTTDLALQCTTRRLVLEDVIARGDRVSLIGAADRALAGKTVSIRFLATGRTVARVRIAPDGSFRATAPLPSRSVRSGNRARYQAVVGREKSLDLKLERRMVVSGVSVRDGKVTIAGRVTRPLARPAATITVTRRVSCKKMAVVARVKPRSDGSFRVTVPAPEGQLAAVYRLGTRVRKTAGNAKTFPTFTLPRAVDLS</sequence>
<evidence type="ECO:0000313" key="2">
    <source>
        <dbReference type="EMBL" id="PTL58728.1"/>
    </source>
</evidence>
<dbReference type="InterPro" id="IPR006311">
    <property type="entry name" value="TAT_signal"/>
</dbReference>
<dbReference type="OrthoDB" id="345880at2"/>
<evidence type="ECO:0000256" key="1">
    <source>
        <dbReference type="SAM" id="SignalP"/>
    </source>
</evidence>
<feature type="chain" id="PRO_5015556845" description="Choice-of-anchor G family protein" evidence="1">
    <location>
        <begin position="36"/>
        <end position="545"/>
    </location>
</feature>
<dbReference type="PROSITE" id="PS51318">
    <property type="entry name" value="TAT"/>
    <property type="match status" value="1"/>
</dbReference>
<name>A0A2T4UHM8_9ACTN</name>
<keyword evidence="1" id="KW-0732">Signal</keyword>
<dbReference type="Proteomes" id="UP000240739">
    <property type="component" value="Unassembled WGS sequence"/>
</dbReference>
<reference evidence="2 3" key="1">
    <citation type="submission" date="2018-03" db="EMBL/GenBank/DDBJ databases">
        <title>Aquarubrobacter algicola gen. nov., sp. nov., a novel actinobacterium isolated from shallow eutrophic lake during the end of cyanobacterial harmful algal blooms.</title>
        <authorList>
            <person name="Chun S.J."/>
        </authorList>
    </citation>
    <scope>NUCLEOTIDE SEQUENCE [LARGE SCALE GENOMIC DNA]</scope>
    <source>
        <strain evidence="2 3">Seoho-28</strain>
    </source>
</reference>
<evidence type="ECO:0008006" key="4">
    <source>
        <dbReference type="Google" id="ProtNLM"/>
    </source>
</evidence>
<keyword evidence="3" id="KW-1185">Reference proteome</keyword>
<accession>A0A2T4UHM8</accession>
<gene>
    <name evidence="2" type="ORF">C7Y72_03230</name>
</gene>
<protein>
    <recommendedName>
        <fullName evidence="4">Choice-of-anchor G family protein</fullName>
    </recommendedName>
</protein>
<feature type="signal peptide" evidence="1">
    <location>
        <begin position="1"/>
        <end position="35"/>
    </location>
</feature>
<dbReference type="RefSeq" id="WP_107567165.1">
    <property type="nucleotide sequence ID" value="NZ_PYYB01000001.1"/>
</dbReference>
<comment type="caution">
    <text evidence="2">The sequence shown here is derived from an EMBL/GenBank/DDBJ whole genome shotgun (WGS) entry which is preliminary data.</text>
</comment>
<organism evidence="2 3">
    <name type="scientific">Paraconexibacter algicola</name>
    <dbReference type="NCBI Taxonomy" id="2133960"/>
    <lineage>
        <taxon>Bacteria</taxon>
        <taxon>Bacillati</taxon>
        <taxon>Actinomycetota</taxon>
        <taxon>Thermoleophilia</taxon>
        <taxon>Solirubrobacterales</taxon>
        <taxon>Paraconexibacteraceae</taxon>
        <taxon>Paraconexibacter</taxon>
    </lineage>
</organism>
<evidence type="ECO:0000313" key="3">
    <source>
        <dbReference type="Proteomes" id="UP000240739"/>
    </source>
</evidence>
<proteinExistence type="predicted"/>